<dbReference type="RefSeq" id="WP_110858448.1">
    <property type="nucleotide sequence ID" value="NZ_LS991949.1"/>
</dbReference>
<dbReference type="EMBL" id="LS991949">
    <property type="protein sequence ID" value="SYV89721.1"/>
    <property type="molecule type" value="Genomic_DNA"/>
</dbReference>
<accession>A0A318UI83</accession>
<protein>
    <submittedName>
        <fullName evidence="2">Uncharacterized protein</fullName>
    </submittedName>
</protein>
<evidence type="ECO:0000313" key="2">
    <source>
        <dbReference type="EMBL" id="PYF42229.1"/>
    </source>
</evidence>
<feature type="transmembrane region" description="Helical" evidence="1">
    <location>
        <begin position="119"/>
        <end position="140"/>
    </location>
</feature>
<proteinExistence type="predicted"/>
<organism evidence="2 4">
    <name type="scientific">Metamycoplasma alkalescens</name>
    <dbReference type="NCBI Taxonomy" id="45363"/>
    <lineage>
        <taxon>Bacteria</taxon>
        <taxon>Bacillati</taxon>
        <taxon>Mycoplasmatota</taxon>
        <taxon>Mycoplasmoidales</taxon>
        <taxon>Metamycoplasmataceae</taxon>
        <taxon>Metamycoplasma</taxon>
    </lineage>
</organism>
<evidence type="ECO:0000313" key="3">
    <source>
        <dbReference type="EMBL" id="SYV89721.1"/>
    </source>
</evidence>
<dbReference type="Proteomes" id="UP000259864">
    <property type="component" value="Chromosome 1"/>
</dbReference>
<name>A0A318UI83_9BACT</name>
<dbReference type="Proteomes" id="UP000247715">
    <property type="component" value="Unassembled WGS sequence"/>
</dbReference>
<dbReference type="EMBL" id="QKLP01000013">
    <property type="protein sequence ID" value="PYF42229.1"/>
    <property type="molecule type" value="Genomic_DNA"/>
</dbReference>
<gene>
    <name evidence="2" type="ORF">BCF88_1135</name>
    <name evidence="3" type="ORF">NCTC10135_00221</name>
</gene>
<feature type="transmembrane region" description="Helical" evidence="1">
    <location>
        <begin position="88"/>
        <end position="107"/>
    </location>
</feature>
<keyword evidence="1" id="KW-0812">Transmembrane</keyword>
<evidence type="ECO:0000313" key="4">
    <source>
        <dbReference type="Proteomes" id="UP000247715"/>
    </source>
</evidence>
<reference evidence="3" key="2">
    <citation type="submission" date="2018-06" db="EMBL/GenBank/DDBJ databases">
        <authorList>
            <consortium name="Pathogen Informatics"/>
            <person name="Doyle S."/>
        </authorList>
    </citation>
    <scope>NUCLEOTIDE SEQUENCE</scope>
    <source>
        <strain evidence="3">NCTC10135</strain>
    </source>
</reference>
<reference evidence="5" key="3">
    <citation type="submission" date="2018-06" db="EMBL/GenBank/DDBJ databases">
        <authorList>
            <consortium name="Pathogen Informatics"/>
        </authorList>
    </citation>
    <scope>NUCLEOTIDE SEQUENCE [LARGE SCALE GENOMIC DNA]</scope>
    <source>
        <strain evidence="5">NCTC10135</strain>
    </source>
</reference>
<feature type="transmembrane region" description="Helical" evidence="1">
    <location>
        <begin position="53"/>
        <end position="76"/>
    </location>
</feature>
<feature type="transmembrane region" description="Helical" evidence="1">
    <location>
        <begin position="7"/>
        <end position="33"/>
    </location>
</feature>
<evidence type="ECO:0000256" key="1">
    <source>
        <dbReference type="SAM" id="Phobius"/>
    </source>
</evidence>
<keyword evidence="1" id="KW-0472">Membrane</keyword>
<dbReference type="KEGG" id="mala:NCTC10135_00221"/>
<keyword evidence="1" id="KW-1133">Transmembrane helix</keyword>
<reference evidence="2 4" key="1">
    <citation type="submission" date="2018-06" db="EMBL/GenBank/DDBJ databases">
        <title>Genomic Encyclopedia of Archaeal and Bacterial Type Strains, Phase II (KMG-II): from individual species to whole genera.</title>
        <authorList>
            <person name="Goeker M."/>
        </authorList>
    </citation>
    <scope>NUCLEOTIDE SEQUENCE [LARGE SCALE GENOMIC DNA]</scope>
    <source>
        <strain evidence="2 4">ATCC 29103</strain>
    </source>
</reference>
<evidence type="ECO:0000313" key="5">
    <source>
        <dbReference type="Proteomes" id="UP000259864"/>
    </source>
</evidence>
<sequence length="158" mass="17973">MKNKNTTFIVAFVSVLLVFIVGVAIINLLDIVFNIGSLTQANFMAVYLPTLSAIIYFIFVAMSVVFCFYLALELVICPYLKKEKYITIGLIVALLLIFTFRLVLFITLVDLNKFLAYDYAVLVLSLINLVVIIFSSYYLIKLLKKLLIQDKEKDHAIV</sequence>
<dbReference type="AlphaFoldDB" id="A0A318UI83"/>